<keyword evidence="3" id="KW-1185">Reference proteome</keyword>
<keyword evidence="1" id="KW-0812">Transmembrane</keyword>
<evidence type="ECO:0000313" key="3">
    <source>
        <dbReference type="Proteomes" id="UP000006666"/>
    </source>
</evidence>
<evidence type="ECO:0000256" key="1">
    <source>
        <dbReference type="SAM" id="Phobius"/>
    </source>
</evidence>
<accession>C7NFS2</accession>
<keyword evidence="1" id="KW-0472">Membrane</keyword>
<dbReference type="HOGENOM" id="CLU_198248_0_0_11"/>
<dbReference type="KEGG" id="kse:Ksed_24650"/>
<reference evidence="2 3" key="1">
    <citation type="journal article" date="2009" name="Stand. Genomic Sci.">
        <title>Complete genome sequence of Kytococcus sedentarius type strain (541).</title>
        <authorList>
            <person name="Sims D."/>
            <person name="Brettin T."/>
            <person name="Detter J.C."/>
            <person name="Han C."/>
            <person name="Lapidus A."/>
            <person name="Copeland A."/>
            <person name="Glavina Del Rio T."/>
            <person name="Nolan M."/>
            <person name="Chen F."/>
            <person name="Lucas S."/>
            <person name="Tice H."/>
            <person name="Cheng J.F."/>
            <person name="Bruce D."/>
            <person name="Goodwin L."/>
            <person name="Pitluck S."/>
            <person name="Ovchinnikova G."/>
            <person name="Pati A."/>
            <person name="Ivanova N."/>
            <person name="Mavrommatis K."/>
            <person name="Chen A."/>
            <person name="Palaniappan K."/>
            <person name="D'haeseleer P."/>
            <person name="Chain P."/>
            <person name="Bristow J."/>
            <person name="Eisen J.A."/>
            <person name="Markowitz V."/>
            <person name="Hugenholtz P."/>
            <person name="Schneider S."/>
            <person name="Goker M."/>
            <person name="Pukall R."/>
            <person name="Kyrpides N.C."/>
            <person name="Klenk H.P."/>
        </authorList>
    </citation>
    <scope>NUCLEOTIDE SEQUENCE [LARGE SCALE GENOMIC DNA]</scope>
    <source>
        <strain evidence="3">ATCC 14392 / DSM 20547 / JCM 11482 / CCUG 33030 / NBRC 15357 / NCTC 11040 / CCM 314 / 541</strain>
    </source>
</reference>
<dbReference type="AlphaFoldDB" id="C7NFS2"/>
<gene>
    <name evidence="2" type="ordered locus">Ksed_24650</name>
</gene>
<dbReference type="STRING" id="478801.Ksed_24650"/>
<name>C7NFS2_KYTSD</name>
<proteinExistence type="predicted"/>
<protein>
    <submittedName>
        <fullName evidence="2">Uncharacterized protein</fullName>
    </submittedName>
</protein>
<keyword evidence="1" id="KW-1133">Transmembrane helix</keyword>
<dbReference type="eggNOG" id="ENOG502ZG5F">
    <property type="taxonomic scope" value="Bacteria"/>
</dbReference>
<sequence length="62" mass="7075">MNDFFASVWPYVAALLPTVGILWLFIVMMKHIVEGDRRERAAVARWEAEQDGLEQVDDDPVG</sequence>
<feature type="transmembrane region" description="Helical" evidence="1">
    <location>
        <begin position="6"/>
        <end position="28"/>
    </location>
</feature>
<dbReference type="Proteomes" id="UP000006666">
    <property type="component" value="Chromosome"/>
</dbReference>
<organism evidence="2 3">
    <name type="scientific">Kytococcus sedentarius (strain ATCC 14392 / DSM 20547 / JCM 11482 / CCUG 33030 / NBRC 15357 / NCTC 11040 / CCM 314 / 541)</name>
    <name type="common">Micrococcus sedentarius</name>
    <dbReference type="NCBI Taxonomy" id="478801"/>
    <lineage>
        <taxon>Bacteria</taxon>
        <taxon>Bacillati</taxon>
        <taxon>Actinomycetota</taxon>
        <taxon>Actinomycetes</taxon>
        <taxon>Micrococcales</taxon>
        <taxon>Kytococcaceae</taxon>
        <taxon>Kytococcus</taxon>
    </lineage>
</organism>
<dbReference type="EMBL" id="CP001686">
    <property type="protein sequence ID" value="ACV07430.1"/>
    <property type="molecule type" value="Genomic_DNA"/>
</dbReference>
<evidence type="ECO:0000313" key="2">
    <source>
        <dbReference type="EMBL" id="ACV07430.1"/>
    </source>
</evidence>